<feature type="domain" description="N-acetyltransferase" evidence="1">
    <location>
        <begin position="1"/>
        <end position="133"/>
    </location>
</feature>
<keyword evidence="3" id="KW-1185">Reference proteome</keyword>
<evidence type="ECO:0000259" key="1">
    <source>
        <dbReference type="PROSITE" id="PS51186"/>
    </source>
</evidence>
<sequence length="263" mass="30262">METIQKLERDVWGMDPIPVHQTATAIKNGGLMLGAFDENNLIGFSYGFPGYANGEAFLCSHMLGIHQSYRDKGIGALLKVAQREAAEEMGYNLIRWTFDPLQSRNAYLNLSKLNGICNDYLVNCYGEMVDGINKGLPSDRFNIEWRISSSHVKQQLNYDVTPIYPFEVVHRDDFPAISEMEQTLQHIDYNEMSIAVPIPAEFMEIKKHNPALAKEWREVTRKIFQQLFQHGYTAYDVQKNNHVSYIITIKRQKLQLDVRGKNQ</sequence>
<dbReference type="Proteomes" id="UP000657931">
    <property type="component" value="Unassembled WGS sequence"/>
</dbReference>
<gene>
    <name evidence="2" type="ORF">H9655_12040</name>
</gene>
<dbReference type="InterPro" id="IPR016181">
    <property type="entry name" value="Acyl_CoA_acyltransferase"/>
</dbReference>
<dbReference type="SUPFAM" id="SSF55729">
    <property type="entry name" value="Acyl-CoA N-acyltransferases (Nat)"/>
    <property type="match status" value="1"/>
</dbReference>
<dbReference type="Pfam" id="PF00583">
    <property type="entry name" value="Acetyltransf_1"/>
    <property type="match status" value="1"/>
</dbReference>
<protein>
    <submittedName>
        <fullName evidence="2">GNAT family N-acetyltransferase</fullName>
    </submittedName>
</protein>
<evidence type="ECO:0000313" key="3">
    <source>
        <dbReference type="Proteomes" id="UP000657931"/>
    </source>
</evidence>
<dbReference type="InterPro" id="IPR038764">
    <property type="entry name" value="GNAT_N_AcTrfase_prd"/>
</dbReference>
<name>A0ABR8QQN8_9BACI</name>
<proteinExistence type="predicted"/>
<comment type="caution">
    <text evidence="2">The sequence shown here is derived from an EMBL/GenBank/DDBJ whole genome shotgun (WGS) entry which is preliminary data.</text>
</comment>
<accession>A0ABR8QQN8</accession>
<dbReference type="InterPro" id="IPR000182">
    <property type="entry name" value="GNAT_dom"/>
</dbReference>
<dbReference type="Gene3D" id="3.40.630.30">
    <property type="match status" value="1"/>
</dbReference>
<dbReference type="PANTHER" id="PTHR41700">
    <property type="entry name" value="GCN5-RELATED N-ACETYLTRANSFERASE"/>
    <property type="match status" value="1"/>
</dbReference>
<dbReference type="EMBL" id="JACSQT010000005">
    <property type="protein sequence ID" value="MBD7937752.1"/>
    <property type="molecule type" value="Genomic_DNA"/>
</dbReference>
<dbReference type="PANTHER" id="PTHR41700:SF1">
    <property type="entry name" value="N-ACETYLTRANSFERASE DOMAIN-CONTAINING PROTEIN"/>
    <property type="match status" value="1"/>
</dbReference>
<dbReference type="PROSITE" id="PS51186">
    <property type="entry name" value="GNAT"/>
    <property type="match status" value="1"/>
</dbReference>
<evidence type="ECO:0000313" key="2">
    <source>
        <dbReference type="EMBL" id="MBD7937752.1"/>
    </source>
</evidence>
<reference evidence="2 3" key="1">
    <citation type="submission" date="2020-08" db="EMBL/GenBank/DDBJ databases">
        <title>A Genomic Blueprint of the Chicken Gut Microbiome.</title>
        <authorList>
            <person name="Gilroy R."/>
            <person name="Ravi A."/>
            <person name="Getino M."/>
            <person name="Pursley I."/>
            <person name="Horton D.L."/>
            <person name="Alikhan N.-F."/>
            <person name="Baker D."/>
            <person name="Gharbi K."/>
            <person name="Hall N."/>
            <person name="Watson M."/>
            <person name="Adriaenssens E.M."/>
            <person name="Foster-Nyarko E."/>
            <person name="Jarju S."/>
            <person name="Secka A."/>
            <person name="Antonio M."/>
            <person name="Oren A."/>
            <person name="Chaudhuri R."/>
            <person name="La Ragione R.M."/>
            <person name="Hildebrand F."/>
            <person name="Pallen M.J."/>
        </authorList>
    </citation>
    <scope>NUCLEOTIDE SEQUENCE [LARGE SCALE GENOMIC DNA]</scope>
    <source>
        <strain evidence="2 3">Sa5YUA1</strain>
    </source>
</reference>
<dbReference type="CDD" id="cd04301">
    <property type="entry name" value="NAT_SF"/>
    <property type="match status" value="1"/>
</dbReference>
<organism evidence="2 3">
    <name type="scientific">Cytobacillus stercorigallinarum</name>
    <dbReference type="NCBI Taxonomy" id="2762240"/>
    <lineage>
        <taxon>Bacteria</taxon>
        <taxon>Bacillati</taxon>
        <taxon>Bacillota</taxon>
        <taxon>Bacilli</taxon>
        <taxon>Bacillales</taxon>
        <taxon>Bacillaceae</taxon>
        <taxon>Cytobacillus</taxon>
    </lineage>
</organism>